<dbReference type="InterPro" id="IPR007410">
    <property type="entry name" value="LpqE-like"/>
</dbReference>
<reference evidence="2" key="2">
    <citation type="submission" date="2020-09" db="EMBL/GenBank/DDBJ databases">
        <authorList>
            <person name="Sun Q."/>
            <person name="Zhou Y."/>
        </authorList>
    </citation>
    <scope>NUCLEOTIDE SEQUENCE</scope>
    <source>
        <strain evidence="2">CGMCC 1.15880</strain>
    </source>
</reference>
<proteinExistence type="predicted"/>
<feature type="signal peptide" evidence="1">
    <location>
        <begin position="1"/>
        <end position="20"/>
    </location>
</feature>
<protein>
    <recommendedName>
        <fullName evidence="4">Copper chaperone PCu(A)C</fullName>
    </recommendedName>
</protein>
<dbReference type="Pfam" id="PF04314">
    <property type="entry name" value="PCuAC"/>
    <property type="match status" value="1"/>
</dbReference>
<dbReference type="InterPro" id="IPR036182">
    <property type="entry name" value="PCuAC_sf"/>
</dbReference>
<keyword evidence="3" id="KW-1185">Reference proteome</keyword>
<dbReference type="RefSeq" id="WP_229678577.1">
    <property type="nucleotide sequence ID" value="NZ_BMKA01000004.1"/>
</dbReference>
<dbReference type="SUPFAM" id="SSF110087">
    <property type="entry name" value="DR1885-like metal-binding protein"/>
    <property type="match status" value="1"/>
</dbReference>
<name>A0A916R203_9RHOB</name>
<reference evidence="2" key="1">
    <citation type="journal article" date="2014" name="Int. J. Syst. Evol. Microbiol.">
        <title>Complete genome sequence of Corynebacterium casei LMG S-19264T (=DSM 44701T), isolated from a smear-ripened cheese.</title>
        <authorList>
            <consortium name="US DOE Joint Genome Institute (JGI-PGF)"/>
            <person name="Walter F."/>
            <person name="Albersmeier A."/>
            <person name="Kalinowski J."/>
            <person name="Ruckert C."/>
        </authorList>
    </citation>
    <scope>NUCLEOTIDE SEQUENCE</scope>
    <source>
        <strain evidence="2">CGMCC 1.15880</strain>
    </source>
</reference>
<evidence type="ECO:0000256" key="1">
    <source>
        <dbReference type="SAM" id="SignalP"/>
    </source>
</evidence>
<comment type="caution">
    <text evidence="2">The sequence shown here is derived from an EMBL/GenBank/DDBJ whole genome shotgun (WGS) entry which is preliminary data.</text>
</comment>
<dbReference type="Proteomes" id="UP000628017">
    <property type="component" value="Unassembled WGS sequence"/>
</dbReference>
<dbReference type="Gene3D" id="2.60.40.1890">
    <property type="entry name" value="PCu(A)C copper chaperone"/>
    <property type="match status" value="1"/>
</dbReference>
<dbReference type="PANTHER" id="PTHR36302">
    <property type="entry name" value="BLR7088 PROTEIN"/>
    <property type="match status" value="1"/>
</dbReference>
<organism evidence="2 3">
    <name type="scientific">Neptunicoccus cionae</name>
    <dbReference type="NCBI Taxonomy" id="2035344"/>
    <lineage>
        <taxon>Bacteria</taxon>
        <taxon>Pseudomonadati</taxon>
        <taxon>Pseudomonadota</taxon>
        <taxon>Alphaproteobacteria</taxon>
        <taxon>Rhodobacterales</taxon>
        <taxon>Paracoccaceae</taxon>
        <taxon>Neptunicoccus</taxon>
    </lineage>
</organism>
<feature type="chain" id="PRO_5038031230" description="Copper chaperone PCu(A)C" evidence="1">
    <location>
        <begin position="21"/>
        <end position="173"/>
    </location>
</feature>
<dbReference type="PANTHER" id="PTHR36302:SF1">
    <property type="entry name" value="COPPER CHAPERONE PCU(A)C"/>
    <property type="match status" value="1"/>
</dbReference>
<dbReference type="InterPro" id="IPR058248">
    <property type="entry name" value="Lxx211020-like"/>
</dbReference>
<keyword evidence="1" id="KW-0732">Signal</keyword>
<accession>A0A916R203</accession>
<sequence length="173" mass="17706">MYKSILLAGVLAGFGGLAIAEQVTVDPSSKPSAHAVILGQLSITDGFARATLPNQPVGGGFFTVTNNGDADDRLVSVSTAVSSGGEIHEMSMTDSVMKMRKLEDGLAIPAGETVVLKPGGFHLMFTGLTQPLVKGEVLPVTLTFEAAGEVTVPLAIKAPNARGSGGHSTHDGH</sequence>
<dbReference type="EMBL" id="BMKA01000004">
    <property type="protein sequence ID" value="GGA27195.1"/>
    <property type="molecule type" value="Genomic_DNA"/>
</dbReference>
<dbReference type="AlphaFoldDB" id="A0A916R203"/>
<evidence type="ECO:0008006" key="4">
    <source>
        <dbReference type="Google" id="ProtNLM"/>
    </source>
</evidence>
<gene>
    <name evidence="2" type="ORF">GCM10011498_30280</name>
</gene>
<evidence type="ECO:0000313" key="2">
    <source>
        <dbReference type="EMBL" id="GGA27195.1"/>
    </source>
</evidence>
<evidence type="ECO:0000313" key="3">
    <source>
        <dbReference type="Proteomes" id="UP000628017"/>
    </source>
</evidence>